<sequence length="306" mass="35847">MPISKPHSTLGAANTGSCSNLALYLEKENHDLDKLLLVQKSSEAKRNIEGRKQFFFSHNEQNISTNEVINSIDTNIKKLGKNDAKYFAPTISFSQEELKHILSIISKNDEIKDIWQLNTTQYREYNRIIIEYARKVMTNYAANFNRQEKGLISGDDLVYFGKVEHFRRFKGTNEEVIKGGYKAGDLKPGINTHIHIIVSRKCKNQRLKLTPTTKERKTDRSIGGNKYRVGFDRMQWINTNETTFDAFFNYKRKELEKFQNQYILKNGSPKEIKKLKNKIKLKETLITKENIHEQKNTYHTSKRRYR</sequence>
<dbReference type="InterPro" id="IPR043766">
    <property type="entry name" value="BfmA-like"/>
</dbReference>
<dbReference type="AlphaFoldDB" id="A0A1B9Y363"/>
<reference evidence="1 2" key="1">
    <citation type="submission" date="2016-06" db="EMBL/GenBank/DDBJ databases">
        <title>Draft Genome Sequence of Tenacibaculum soleae UCD-KL19.</title>
        <authorList>
            <person name="Eisen J.A."/>
            <person name="Coil D.A."/>
            <person name="Lujan K.M."/>
        </authorList>
    </citation>
    <scope>NUCLEOTIDE SEQUENCE [LARGE SCALE GENOMIC DNA]</scope>
    <source>
        <strain evidence="1 2">UCD-KL19</strain>
    </source>
</reference>
<proteinExistence type="predicted"/>
<dbReference type="OrthoDB" id="1404627at2"/>
<gene>
    <name evidence="1" type="ORF">BA195_05850</name>
</gene>
<evidence type="ECO:0000313" key="1">
    <source>
        <dbReference type="EMBL" id="OCK44206.1"/>
    </source>
</evidence>
<dbReference type="RefSeq" id="WP_068703356.1">
    <property type="nucleotide sequence ID" value="NZ_MAKX01000001.1"/>
</dbReference>
<dbReference type="STRING" id="447689.BA195_05850"/>
<dbReference type="Proteomes" id="UP000093186">
    <property type="component" value="Unassembled WGS sequence"/>
</dbReference>
<evidence type="ECO:0000313" key="2">
    <source>
        <dbReference type="Proteomes" id="UP000093186"/>
    </source>
</evidence>
<protein>
    <recommendedName>
        <fullName evidence="3">Mobilization protein</fullName>
    </recommendedName>
</protein>
<organism evidence="1 2">
    <name type="scientific">Tenacibaculum soleae</name>
    <dbReference type="NCBI Taxonomy" id="447689"/>
    <lineage>
        <taxon>Bacteria</taxon>
        <taxon>Pseudomonadati</taxon>
        <taxon>Bacteroidota</taxon>
        <taxon>Flavobacteriia</taxon>
        <taxon>Flavobacteriales</taxon>
        <taxon>Flavobacteriaceae</taxon>
        <taxon>Tenacibaculum</taxon>
    </lineage>
</organism>
<dbReference type="Pfam" id="PF18976">
    <property type="entry name" value="DUF5712"/>
    <property type="match status" value="1"/>
</dbReference>
<comment type="caution">
    <text evidence="1">The sequence shown here is derived from an EMBL/GenBank/DDBJ whole genome shotgun (WGS) entry which is preliminary data.</text>
</comment>
<dbReference type="EMBL" id="MAKX01000001">
    <property type="protein sequence ID" value="OCK44206.1"/>
    <property type="molecule type" value="Genomic_DNA"/>
</dbReference>
<accession>A0A1B9Y363</accession>
<keyword evidence="2" id="KW-1185">Reference proteome</keyword>
<evidence type="ECO:0008006" key="3">
    <source>
        <dbReference type="Google" id="ProtNLM"/>
    </source>
</evidence>
<name>A0A1B9Y363_9FLAO</name>